<feature type="transmembrane region" description="Helical" evidence="6">
    <location>
        <begin position="61"/>
        <end position="89"/>
    </location>
</feature>
<keyword evidence="6" id="KW-0812">Transmembrane</keyword>
<evidence type="ECO:0000256" key="3">
    <source>
        <dbReference type="ARBA" id="ARBA00029447"/>
    </source>
</evidence>
<name>A0A1H9I4P0_9GAMM</name>
<feature type="transmembrane region" description="Helical" evidence="6">
    <location>
        <begin position="20"/>
        <end position="41"/>
    </location>
</feature>
<dbReference type="AlphaFoldDB" id="A0A1H9I4P0"/>
<evidence type="ECO:0000256" key="6">
    <source>
        <dbReference type="SAM" id="Phobius"/>
    </source>
</evidence>
<comment type="subcellular location">
    <subcellularLocation>
        <location evidence="1">Membrane</location>
    </subcellularLocation>
</comment>
<evidence type="ECO:0000313" key="10">
    <source>
        <dbReference type="Proteomes" id="UP000198749"/>
    </source>
</evidence>
<evidence type="ECO:0000259" key="8">
    <source>
        <dbReference type="PROSITE" id="PS50885"/>
    </source>
</evidence>
<keyword evidence="6" id="KW-0472">Membrane</keyword>
<dbReference type="InterPro" id="IPR004089">
    <property type="entry name" value="MCPsignal_dom"/>
</dbReference>
<evidence type="ECO:0000259" key="7">
    <source>
        <dbReference type="PROSITE" id="PS50111"/>
    </source>
</evidence>
<evidence type="ECO:0000256" key="4">
    <source>
        <dbReference type="PROSITE-ProRule" id="PRU00284"/>
    </source>
</evidence>
<feature type="coiled-coil region" evidence="5">
    <location>
        <begin position="215"/>
        <end position="242"/>
    </location>
</feature>
<dbReference type="PANTHER" id="PTHR32089">
    <property type="entry name" value="METHYL-ACCEPTING CHEMOTAXIS PROTEIN MCPB"/>
    <property type="match status" value="1"/>
</dbReference>
<dbReference type="PROSITE" id="PS50885">
    <property type="entry name" value="HAMP"/>
    <property type="match status" value="1"/>
</dbReference>
<dbReference type="SUPFAM" id="SSF58104">
    <property type="entry name" value="Methyl-accepting chemotaxis protein (MCP) signaling domain"/>
    <property type="match status" value="1"/>
</dbReference>
<dbReference type="Pfam" id="PF00015">
    <property type="entry name" value="MCPsignal"/>
    <property type="match status" value="1"/>
</dbReference>
<dbReference type="PANTHER" id="PTHR32089:SF112">
    <property type="entry name" value="LYSOZYME-LIKE PROTEIN-RELATED"/>
    <property type="match status" value="1"/>
</dbReference>
<dbReference type="EMBL" id="FOGB01000006">
    <property type="protein sequence ID" value="SEQ69554.1"/>
    <property type="molecule type" value="Genomic_DNA"/>
</dbReference>
<protein>
    <submittedName>
        <fullName evidence="9">Methyl-accepting chemotaxis protein</fullName>
    </submittedName>
</protein>
<sequence>MGMYKTVEKTFFYTLTKKIIGNVVFLQLPSFLLLGVCYWVYDSLLNLQRQSGPDLAISSELLSLTHLLSNAVMLMAVFILIVTAFSIYFMRHLFLSPIRDMSTVLGAVKDKQGDISATLPVKTFDEIAGMAENYNGFSGSLKQIIADTRERSVRVSLSVSQLQKVLLETKGTAESQVDQAQKVFQASQEATQAIEGIALHTQNIANRNELNLTEIRTTGQDMERVKNQIHAIEDQLTDFQNVVLQLSDNSSNIIEVLKLVQEFSDQTNLLALNASIEAARAGEAGRGFAVVADEVRSLSQKVNTATQEIDRNIHQMVTLVDDTRSGASKIKSYVSETDSFISQASDKFVVMIEDFETVHGQMSEISAAIEEMSYTNNSTHEHVSKITELSDYIQSEMTVSAEHSINLETATEEMQELLSRFSIGYGGFEEIVTTATGWAGEIQRELEKLADAGLNVFDTQYKRTNPDQKPEKFDTSYADKFERVMQPLFDRFIADKPAFLIASAFDVNGYCPAHNAKVSKPLTGDFDKDNQLSRHRRIYNGSRAEIRRANQTSPFLLLTFIRDTGEILNSISVPLYVNGRHWGNFCTAFPPEQLLNASH</sequence>
<dbReference type="SMART" id="SM00283">
    <property type="entry name" value="MA"/>
    <property type="match status" value="1"/>
</dbReference>
<dbReference type="GO" id="GO:0006935">
    <property type="term" value="P:chemotaxis"/>
    <property type="evidence" value="ECO:0007669"/>
    <property type="project" value="UniProtKB-ARBA"/>
</dbReference>
<organism evidence="9 10">
    <name type="scientific">Amphritea atlantica</name>
    <dbReference type="NCBI Taxonomy" id="355243"/>
    <lineage>
        <taxon>Bacteria</taxon>
        <taxon>Pseudomonadati</taxon>
        <taxon>Pseudomonadota</taxon>
        <taxon>Gammaproteobacteria</taxon>
        <taxon>Oceanospirillales</taxon>
        <taxon>Oceanospirillaceae</taxon>
        <taxon>Amphritea</taxon>
    </lineage>
</organism>
<feature type="domain" description="Methyl-accepting transducer" evidence="7">
    <location>
        <begin position="151"/>
        <end position="387"/>
    </location>
</feature>
<keyword evidence="10" id="KW-1185">Reference proteome</keyword>
<reference evidence="10" key="1">
    <citation type="submission" date="2016-10" db="EMBL/GenBank/DDBJ databases">
        <authorList>
            <person name="Varghese N."/>
            <person name="Submissions S."/>
        </authorList>
    </citation>
    <scope>NUCLEOTIDE SEQUENCE [LARGE SCALE GENOMIC DNA]</scope>
    <source>
        <strain evidence="10">DSM 18887</strain>
    </source>
</reference>
<dbReference type="GO" id="GO:0016020">
    <property type="term" value="C:membrane"/>
    <property type="evidence" value="ECO:0007669"/>
    <property type="project" value="UniProtKB-SubCell"/>
</dbReference>
<dbReference type="STRING" id="355243.SAMN03080615_02430"/>
<proteinExistence type="inferred from homology"/>
<evidence type="ECO:0000256" key="1">
    <source>
        <dbReference type="ARBA" id="ARBA00004370"/>
    </source>
</evidence>
<dbReference type="SMART" id="SM00304">
    <property type="entry name" value="HAMP"/>
    <property type="match status" value="1"/>
</dbReference>
<evidence type="ECO:0000256" key="2">
    <source>
        <dbReference type="ARBA" id="ARBA00023224"/>
    </source>
</evidence>
<feature type="domain" description="HAMP" evidence="8">
    <location>
        <begin position="92"/>
        <end position="146"/>
    </location>
</feature>
<dbReference type="InterPro" id="IPR003660">
    <property type="entry name" value="HAMP_dom"/>
</dbReference>
<comment type="similarity">
    <text evidence="3">Belongs to the methyl-accepting chemotaxis (MCP) protein family.</text>
</comment>
<dbReference type="Proteomes" id="UP000198749">
    <property type="component" value="Unassembled WGS sequence"/>
</dbReference>
<keyword evidence="2 4" id="KW-0807">Transducer</keyword>
<evidence type="ECO:0000256" key="5">
    <source>
        <dbReference type="SAM" id="Coils"/>
    </source>
</evidence>
<accession>A0A1H9I4P0</accession>
<dbReference type="CDD" id="cd06225">
    <property type="entry name" value="HAMP"/>
    <property type="match status" value="1"/>
</dbReference>
<dbReference type="Gene3D" id="1.10.287.950">
    <property type="entry name" value="Methyl-accepting chemotaxis protein"/>
    <property type="match status" value="1"/>
</dbReference>
<keyword evidence="6" id="KW-1133">Transmembrane helix</keyword>
<evidence type="ECO:0000313" key="9">
    <source>
        <dbReference type="EMBL" id="SEQ69554.1"/>
    </source>
</evidence>
<keyword evidence="5" id="KW-0175">Coiled coil</keyword>
<dbReference type="Pfam" id="PF00672">
    <property type="entry name" value="HAMP"/>
    <property type="match status" value="1"/>
</dbReference>
<dbReference type="PROSITE" id="PS50111">
    <property type="entry name" value="CHEMOTAXIS_TRANSDUC_2"/>
    <property type="match status" value="1"/>
</dbReference>
<dbReference type="GO" id="GO:0007165">
    <property type="term" value="P:signal transduction"/>
    <property type="evidence" value="ECO:0007669"/>
    <property type="project" value="UniProtKB-KW"/>
</dbReference>
<gene>
    <name evidence="9" type="ORF">SAMN03080615_02430</name>
</gene>